<evidence type="ECO:0000256" key="1">
    <source>
        <dbReference type="SAM" id="MobiDB-lite"/>
    </source>
</evidence>
<dbReference type="Proteomes" id="UP001595696">
    <property type="component" value="Unassembled WGS sequence"/>
</dbReference>
<keyword evidence="2" id="KW-1133">Transmembrane helix</keyword>
<feature type="transmembrane region" description="Helical" evidence="2">
    <location>
        <begin position="35"/>
        <end position="56"/>
    </location>
</feature>
<dbReference type="EMBL" id="JBHSAX010000002">
    <property type="protein sequence ID" value="MFC3960567.1"/>
    <property type="molecule type" value="Genomic_DNA"/>
</dbReference>
<keyword evidence="2" id="KW-0812">Transmembrane</keyword>
<dbReference type="RefSeq" id="WP_378610336.1">
    <property type="nucleotide sequence ID" value="NZ_JBHSAX010000002.1"/>
</dbReference>
<accession>A0ABV8DKK5</accession>
<reference evidence="4" key="1">
    <citation type="journal article" date="2019" name="Int. J. Syst. Evol. Microbiol.">
        <title>The Global Catalogue of Microorganisms (GCM) 10K type strain sequencing project: providing services to taxonomists for standard genome sequencing and annotation.</title>
        <authorList>
            <consortium name="The Broad Institute Genomics Platform"/>
            <consortium name="The Broad Institute Genome Sequencing Center for Infectious Disease"/>
            <person name="Wu L."/>
            <person name="Ma J."/>
        </authorList>
    </citation>
    <scope>NUCLEOTIDE SEQUENCE [LARGE SCALE GENOMIC DNA]</scope>
    <source>
        <strain evidence="4">CGMCC 4.7330</strain>
    </source>
</reference>
<evidence type="ECO:0000256" key="2">
    <source>
        <dbReference type="SAM" id="Phobius"/>
    </source>
</evidence>
<evidence type="ECO:0000313" key="4">
    <source>
        <dbReference type="Proteomes" id="UP001595696"/>
    </source>
</evidence>
<dbReference type="InterPro" id="IPR036259">
    <property type="entry name" value="MFS_trans_sf"/>
</dbReference>
<protein>
    <recommendedName>
        <fullName evidence="5">DUF3040 family protein</fullName>
    </recommendedName>
</protein>
<proteinExistence type="predicted"/>
<feature type="compositionally biased region" description="Basic and acidic residues" evidence="1">
    <location>
        <begin position="89"/>
        <end position="98"/>
    </location>
</feature>
<feature type="region of interest" description="Disordered" evidence="1">
    <location>
        <begin position="89"/>
        <end position="110"/>
    </location>
</feature>
<keyword evidence="2" id="KW-0472">Membrane</keyword>
<dbReference type="Gene3D" id="1.20.1250.20">
    <property type="entry name" value="MFS general substrate transporter like domains"/>
    <property type="match status" value="1"/>
</dbReference>
<sequence>MREAQWEIPPLDGAADIARSRGRGAGSTLADSRNWAGFGLLGIGGLAAVIAAITSLGGWSEGALFLVVIAVVAVLTGAALVFEQRRKQQQRERSRELNGEVWRQTVPPRV</sequence>
<feature type="transmembrane region" description="Helical" evidence="2">
    <location>
        <begin position="62"/>
        <end position="82"/>
    </location>
</feature>
<evidence type="ECO:0008006" key="5">
    <source>
        <dbReference type="Google" id="ProtNLM"/>
    </source>
</evidence>
<name>A0ABV8DKK5_9NOCA</name>
<evidence type="ECO:0000313" key="3">
    <source>
        <dbReference type="EMBL" id="MFC3960567.1"/>
    </source>
</evidence>
<keyword evidence="4" id="KW-1185">Reference proteome</keyword>
<gene>
    <name evidence="3" type="ORF">ACFO0B_01035</name>
</gene>
<comment type="caution">
    <text evidence="3">The sequence shown here is derived from an EMBL/GenBank/DDBJ whole genome shotgun (WGS) entry which is preliminary data.</text>
</comment>
<organism evidence="3 4">
    <name type="scientific">Nocardia jiangsuensis</name>
    <dbReference type="NCBI Taxonomy" id="1691563"/>
    <lineage>
        <taxon>Bacteria</taxon>
        <taxon>Bacillati</taxon>
        <taxon>Actinomycetota</taxon>
        <taxon>Actinomycetes</taxon>
        <taxon>Mycobacteriales</taxon>
        <taxon>Nocardiaceae</taxon>
        <taxon>Nocardia</taxon>
    </lineage>
</organism>